<dbReference type="EMBL" id="VFRR01000029">
    <property type="protein sequence ID" value="TPE48755.1"/>
    <property type="molecule type" value="Genomic_DNA"/>
</dbReference>
<dbReference type="AlphaFoldDB" id="A0A501WJY6"/>
<keyword evidence="2" id="KW-1185">Reference proteome</keyword>
<sequence>MYLSLSDIAFALLFGCLIWGFWSNLRAREIAKAAAKKECELYGVQLLDDTVAGTQWRPTYHRGQPKVRRRYMFSYSMDATKRQNGFILMIGHQVESVWLSQENNLPL</sequence>
<dbReference type="Proteomes" id="UP000315901">
    <property type="component" value="Unassembled WGS sequence"/>
</dbReference>
<accession>A0A501WJY6</accession>
<dbReference type="OrthoDB" id="5959530at2"/>
<reference evidence="1 2" key="1">
    <citation type="submission" date="2019-06" db="EMBL/GenBank/DDBJ databases">
        <title>A novel bacterium of genus Marinomonas, isolated from coastal sand.</title>
        <authorList>
            <person name="Huang H."/>
            <person name="Mo K."/>
            <person name="Hu Y."/>
        </authorList>
    </citation>
    <scope>NUCLEOTIDE SEQUENCE [LARGE SCALE GENOMIC DNA]</scope>
    <source>
        <strain evidence="1 2">HB171799</strain>
    </source>
</reference>
<evidence type="ECO:0000313" key="1">
    <source>
        <dbReference type="EMBL" id="TPE48755.1"/>
    </source>
</evidence>
<evidence type="ECO:0000313" key="2">
    <source>
        <dbReference type="Proteomes" id="UP000315901"/>
    </source>
</evidence>
<dbReference type="RefSeq" id="WP_140589948.1">
    <property type="nucleotide sequence ID" value="NZ_VFRR01000029.1"/>
</dbReference>
<gene>
    <name evidence="1" type="ORF">FJM67_13030</name>
</gene>
<protein>
    <submittedName>
        <fullName evidence="1">DUF3301 domain-containing protein</fullName>
    </submittedName>
</protein>
<name>A0A501WJY6_9GAMM</name>
<dbReference type="Pfam" id="PF11743">
    <property type="entry name" value="DUF3301"/>
    <property type="match status" value="1"/>
</dbReference>
<proteinExistence type="predicted"/>
<comment type="caution">
    <text evidence="1">The sequence shown here is derived from an EMBL/GenBank/DDBJ whole genome shotgun (WGS) entry which is preliminary data.</text>
</comment>
<organism evidence="1 2">
    <name type="scientific">Maribrevibacterium harenarium</name>
    <dbReference type="NCBI Taxonomy" id="2589817"/>
    <lineage>
        <taxon>Bacteria</taxon>
        <taxon>Pseudomonadati</taxon>
        <taxon>Pseudomonadota</taxon>
        <taxon>Gammaproteobacteria</taxon>
        <taxon>Oceanospirillales</taxon>
        <taxon>Oceanospirillaceae</taxon>
        <taxon>Maribrevibacterium</taxon>
    </lineage>
</organism>
<dbReference type="InterPro" id="IPR021732">
    <property type="entry name" value="DUF3301"/>
</dbReference>